<dbReference type="PROSITE" id="PS00058">
    <property type="entry name" value="DNA_MISMATCH_REPAIR_1"/>
    <property type="match status" value="1"/>
</dbReference>
<dbReference type="GeneID" id="25786926"/>
<dbReference type="Gene3D" id="3.30.565.10">
    <property type="entry name" value="Histidine kinase-like ATPase, C-terminal domain"/>
    <property type="match status" value="1"/>
</dbReference>
<comment type="similarity">
    <text evidence="1">Belongs to the DNA mismatch repair MutL/HexB family.</text>
</comment>
<dbReference type="GO" id="GO:0006298">
    <property type="term" value="P:mismatch repair"/>
    <property type="evidence" value="ECO:0007669"/>
    <property type="project" value="InterPro"/>
</dbReference>
<sequence>MPISALPQPTVRHLGSSVVITKPCDVAKELLDNAIDAGASFVEVVVSPNYLDTIRVRDDGHGIDVEDFDALGRHAHTSKLRAFEELGSRARETLGFRGEALAAMNTLAAITITTRTAKDVVATRLQLKPVAGGVDNRQPVSAPVGTTVHITKLFETLPPRKQYCLKNSAKYIQSTKDLLKAYALARPDLRLSFKVLGETTHCWSYAPVCAGGVKEAAIQIFGTSLANNCVHVSRNSGCDQTASNQLNQQIPEDFILEAFIPKPGFDVQAVKGKGFYLSIDSRPISSKDAIAKKITTIYKSYLNRAAGTGEPCANIPNPFVQLDIRCPPYSYDANVTPLKDEVVFGNEDTITACFEGLCRRIYPQRSSNVSVTNQRTLGHEKDIETLREGKAGSDGIRSYLVIDDVSHTRTPDSSSNPQPLGNVQQLTAAQGTANRDQTTNQENIPSLLSHESCTQSATSSARMRTSKIVNMSRTNSNSTDEDGTANSVDIQVPLSLMTATVIPSSKRASGSLRIPKMSASENIERYLLSSKNETFQIATDETATKRTYPSSVTSTSPAKLPDRIPLQPLTESMLNAMNGIADSESDTLSGGSDISEPSRSVAEWPTPPSSGNLRSARPFNSPFRPPLGAAQRDSPASNTAYTRSRLRAPESGRVIPFTLPGQTRIQRPAALGRTAQRTGLLGTPMSDTGIGVTHLQLHPQRVHGLSLQGDNMGQNLTQDPELASRPDTRDDVSQPYLSLHGPGQYSHITQTPSMRILPPSVTAQNDPSAGNSVSMVQMPDAISSTSLVRDGPRDITPHGNTNDNTEDPRLYLIKRRRSQARHGIARRLSSRRLPLEVIPHHLTMQNTSTSLAPSLRKVKLLARRVRLLDYGSIHGNWGHAVEFKSMEEVTKLENRLQHAVEAWKQSLNKAVEVEYKLRSVAKGK</sequence>
<evidence type="ECO:0000259" key="4">
    <source>
        <dbReference type="SMART" id="SM01340"/>
    </source>
</evidence>
<feature type="domain" description="DNA mismatch repair protein S5" evidence="4">
    <location>
        <begin position="217"/>
        <end position="363"/>
    </location>
</feature>
<dbReference type="PANTHER" id="PTHR10073:SF41">
    <property type="entry name" value="MISMATCH REPAIR PROTEIN, PUTATIVE (AFU_ORTHOLOGUE AFUA_8G05820)-RELATED"/>
    <property type="match status" value="1"/>
</dbReference>
<dbReference type="OrthoDB" id="10263226at2759"/>
<feature type="region of interest" description="Disordered" evidence="3">
    <location>
        <begin position="427"/>
        <end position="485"/>
    </location>
</feature>
<dbReference type="InterPro" id="IPR002099">
    <property type="entry name" value="MutL/Mlh/PMS"/>
</dbReference>
<dbReference type="GO" id="GO:0061982">
    <property type="term" value="P:meiosis I cell cycle process"/>
    <property type="evidence" value="ECO:0007669"/>
    <property type="project" value="UniProtKB-ARBA"/>
</dbReference>
<dbReference type="VEuPathDB" id="FungiDB:TRIVIDRAFT_113170"/>
<dbReference type="Gene3D" id="3.30.230.10">
    <property type="match status" value="1"/>
</dbReference>
<dbReference type="STRING" id="413071.G9MG14"/>
<dbReference type="GO" id="GO:0140664">
    <property type="term" value="F:ATP-dependent DNA damage sensor activity"/>
    <property type="evidence" value="ECO:0007669"/>
    <property type="project" value="InterPro"/>
</dbReference>
<dbReference type="eggNOG" id="KOG1978">
    <property type="taxonomic scope" value="Eukaryota"/>
</dbReference>
<feature type="compositionally biased region" description="Basic and acidic residues" evidence="3">
    <location>
        <begin position="722"/>
        <end position="732"/>
    </location>
</feature>
<dbReference type="SUPFAM" id="SSF55874">
    <property type="entry name" value="ATPase domain of HSP90 chaperone/DNA topoisomerase II/histidine kinase"/>
    <property type="match status" value="1"/>
</dbReference>
<dbReference type="InterPro" id="IPR036890">
    <property type="entry name" value="HATPase_C_sf"/>
</dbReference>
<dbReference type="GO" id="GO:0030983">
    <property type="term" value="F:mismatched DNA binding"/>
    <property type="evidence" value="ECO:0007669"/>
    <property type="project" value="InterPro"/>
</dbReference>
<dbReference type="GO" id="GO:0005524">
    <property type="term" value="F:ATP binding"/>
    <property type="evidence" value="ECO:0007669"/>
    <property type="project" value="InterPro"/>
</dbReference>
<dbReference type="InterPro" id="IPR020568">
    <property type="entry name" value="Ribosomal_Su5_D2-typ_SF"/>
</dbReference>
<dbReference type="InterPro" id="IPR014762">
    <property type="entry name" value="DNA_mismatch_repair_CS"/>
</dbReference>
<keyword evidence="6" id="KW-1185">Reference proteome</keyword>
<dbReference type="GO" id="GO:0032389">
    <property type="term" value="C:MutLalpha complex"/>
    <property type="evidence" value="ECO:0007669"/>
    <property type="project" value="TreeGrafter"/>
</dbReference>
<protein>
    <recommendedName>
        <fullName evidence="4">DNA mismatch repair protein S5 domain-containing protein</fullName>
    </recommendedName>
</protein>
<evidence type="ECO:0000313" key="5">
    <source>
        <dbReference type="EMBL" id="EHK26465.1"/>
    </source>
</evidence>
<dbReference type="NCBIfam" id="TIGR00585">
    <property type="entry name" value="mutl"/>
    <property type="match status" value="1"/>
</dbReference>
<dbReference type="EMBL" id="ABDF02000002">
    <property type="protein sequence ID" value="EHK26465.1"/>
    <property type="molecule type" value="Genomic_DNA"/>
</dbReference>
<reference evidence="5 6" key="1">
    <citation type="journal article" date="2011" name="Genome Biol.">
        <title>Comparative genome sequence analysis underscores mycoparasitism as the ancestral life style of Trichoderma.</title>
        <authorList>
            <person name="Kubicek C.P."/>
            <person name="Herrera-Estrella A."/>
            <person name="Seidl-Seiboth V."/>
            <person name="Martinez D.A."/>
            <person name="Druzhinina I.S."/>
            <person name="Thon M."/>
            <person name="Zeilinger S."/>
            <person name="Casas-Flores S."/>
            <person name="Horwitz B.A."/>
            <person name="Mukherjee P.K."/>
            <person name="Mukherjee M."/>
            <person name="Kredics L."/>
            <person name="Alcaraz L.D."/>
            <person name="Aerts A."/>
            <person name="Antal Z."/>
            <person name="Atanasova L."/>
            <person name="Cervantes-Badillo M.G."/>
            <person name="Challacombe J."/>
            <person name="Chertkov O."/>
            <person name="McCluskey K."/>
            <person name="Coulpier F."/>
            <person name="Deshpande N."/>
            <person name="von Doehren H."/>
            <person name="Ebbole D.J."/>
            <person name="Esquivel-Naranjo E.U."/>
            <person name="Fekete E."/>
            <person name="Flipphi M."/>
            <person name="Glaser F."/>
            <person name="Gomez-Rodriguez E.Y."/>
            <person name="Gruber S."/>
            <person name="Han C."/>
            <person name="Henrissat B."/>
            <person name="Hermosa R."/>
            <person name="Hernandez-Onate M."/>
            <person name="Karaffa L."/>
            <person name="Kosti I."/>
            <person name="Le Crom S."/>
            <person name="Lindquist E."/>
            <person name="Lucas S."/>
            <person name="Luebeck M."/>
            <person name="Luebeck P.S."/>
            <person name="Margeot A."/>
            <person name="Metz B."/>
            <person name="Misra M."/>
            <person name="Nevalainen H."/>
            <person name="Omann M."/>
            <person name="Packer N."/>
            <person name="Perrone G."/>
            <person name="Uresti-Rivera E.E."/>
            <person name="Salamov A."/>
            <person name="Schmoll M."/>
            <person name="Seiboth B."/>
            <person name="Shapiro H."/>
            <person name="Sukno S."/>
            <person name="Tamayo-Ramos J.A."/>
            <person name="Tisch D."/>
            <person name="Wiest A."/>
            <person name="Wilkinson H.H."/>
            <person name="Zhang M."/>
            <person name="Coutinho P.M."/>
            <person name="Kenerley C.M."/>
            <person name="Monte E."/>
            <person name="Baker S.E."/>
            <person name="Grigoriev I.V."/>
        </authorList>
    </citation>
    <scope>NUCLEOTIDE SEQUENCE [LARGE SCALE GENOMIC DNA]</scope>
    <source>
        <strain evidence="6">Gv29-8 / FGSC 10586</strain>
    </source>
</reference>
<dbReference type="SUPFAM" id="SSF54211">
    <property type="entry name" value="Ribosomal protein S5 domain 2-like"/>
    <property type="match status" value="1"/>
</dbReference>
<dbReference type="OMA" id="LGCRSHT"/>
<evidence type="ECO:0000313" key="6">
    <source>
        <dbReference type="Proteomes" id="UP000007115"/>
    </source>
</evidence>
<dbReference type="InParanoid" id="G9MG14"/>
<dbReference type="GO" id="GO:0016887">
    <property type="term" value="F:ATP hydrolysis activity"/>
    <property type="evidence" value="ECO:0007669"/>
    <property type="project" value="InterPro"/>
</dbReference>
<feature type="region of interest" description="Disordered" evidence="3">
    <location>
        <begin position="705"/>
        <end position="750"/>
    </location>
</feature>
<keyword evidence="2" id="KW-0227">DNA damage</keyword>
<feature type="compositionally biased region" description="Polar residues" evidence="3">
    <location>
        <begin position="708"/>
        <end position="718"/>
    </location>
</feature>
<dbReference type="Proteomes" id="UP000007115">
    <property type="component" value="Unassembled WGS sequence"/>
</dbReference>
<dbReference type="Pfam" id="PF01119">
    <property type="entry name" value="DNA_mis_repair"/>
    <property type="match status" value="1"/>
</dbReference>
<dbReference type="InterPro" id="IPR038973">
    <property type="entry name" value="MutL/Mlh/Pms-like"/>
</dbReference>
<proteinExistence type="inferred from homology"/>
<organism evidence="5 6">
    <name type="scientific">Hypocrea virens (strain Gv29-8 / FGSC 10586)</name>
    <name type="common">Gliocladium virens</name>
    <name type="synonym">Trichoderma virens</name>
    <dbReference type="NCBI Taxonomy" id="413071"/>
    <lineage>
        <taxon>Eukaryota</taxon>
        <taxon>Fungi</taxon>
        <taxon>Dikarya</taxon>
        <taxon>Ascomycota</taxon>
        <taxon>Pezizomycotina</taxon>
        <taxon>Sordariomycetes</taxon>
        <taxon>Hypocreomycetidae</taxon>
        <taxon>Hypocreales</taxon>
        <taxon>Hypocreaceae</taxon>
        <taxon>Trichoderma</taxon>
    </lineage>
</organism>
<dbReference type="PANTHER" id="PTHR10073">
    <property type="entry name" value="DNA MISMATCH REPAIR PROTEIN MLH, PMS, MUTL"/>
    <property type="match status" value="1"/>
</dbReference>
<dbReference type="InterPro" id="IPR014721">
    <property type="entry name" value="Ribsml_uS5_D2-typ_fold_subgr"/>
</dbReference>
<dbReference type="AlphaFoldDB" id="G9MG14"/>
<dbReference type="InterPro" id="IPR013507">
    <property type="entry name" value="DNA_mismatch_S5_2-like"/>
</dbReference>
<dbReference type="Pfam" id="PF13589">
    <property type="entry name" value="HATPase_c_3"/>
    <property type="match status" value="1"/>
</dbReference>
<evidence type="ECO:0000256" key="3">
    <source>
        <dbReference type="SAM" id="MobiDB-lite"/>
    </source>
</evidence>
<feature type="region of interest" description="Disordered" evidence="3">
    <location>
        <begin position="581"/>
        <end position="656"/>
    </location>
</feature>
<dbReference type="RefSeq" id="XP_013960670.1">
    <property type="nucleotide sequence ID" value="XM_014105195.1"/>
</dbReference>
<comment type="caution">
    <text evidence="5">The sequence shown here is derived from an EMBL/GenBank/DDBJ whole genome shotgun (WGS) entry which is preliminary data.</text>
</comment>
<evidence type="ECO:0000256" key="2">
    <source>
        <dbReference type="ARBA" id="ARBA00022763"/>
    </source>
</evidence>
<feature type="compositionally biased region" description="Polar residues" evidence="3">
    <location>
        <begin position="586"/>
        <end position="598"/>
    </location>
</feature>
<dbReference type="FunFam" id="3.30.565.10:FF:000017">
    <property type="entry name" value="PMS1 homolog 1, mismatch repair system component"/>
    <property type="match status" value="1"/>
</dbReference>
<feature type="non-terminal residue" evidence="5">
    <location>
        <position position="924"/>
    </location>
</feature>
<accession>G9MG14</accession>
<name>G9MG14_HYPVG</name>
<dbReference type="SMART" id="SM01340">
    <property type="entry name" value="DNA_mis_repair"/>
    <property type="match status" value="1"/>
</dbReference>
<dbReference type="HOGENOM" id="CLU_011171_3_0_1"/>
<evidence type="ECO:0000256" key="1">
    <source>
        <dbReference type="ARBA" id="ARBA00006082"/>
    </source>
</evidence>
<gene>
    <name evidence="5" type="ORF">TRIVIDRAFT_113170</name>
</gene>
<feature type="region of interest" description="Disordered" evidence="3">
    <location>
        <begin position="785"/>
        <end position="807"/>
    </location>
</feature>